<sequence length="141" mass="16243">MWGLIYERSIPVLPDPALLQEFHNGFDDVEEIRQVAQTQKTVYGDTMKVAFLPNSLQSIRGAQHPDEKLGDKRFTEKHWEKATEQYDLSHEITAEDEDDESNSDFKDIDSDSSSNDESLSRKDSSMEELAENINPYDEDKK</sequence>
<accession>A0A9Q3P9B5</accession>
<reference evidence="2" key="1">
    <citation type="submission" date="2021-03" db="EMBL/GenBank/DDBJ databases">
        <title>Draft genome sequence of rust myrtle Austropuccinia psidii MF-1, a brazilian biotype.</title>
        <authorList>
            <person name="Quecine M.C."/>
            <person name="Pachon D.M.R."/>
            <person name="Bonatelli M.L."/>
            <person name="Correr F.H."/>
            <person name="Franceschini L.M."/>
            <person name="Leite T.F."/>
            <person name="Margarido G.R.A."/>
            <person name="Almeida C.A."/>
            <person name="Ferrarezi J.A."/>
            <person name="Labate C.A."/>
        </authorList>
    </citation>
    <scope>NUCLEOTIDE SEQUENCE</scope>
    <source>
        <strain evidence="2">MF-1</strain>
    </source>
</reference>
<proteinExistence type="predicted"/>
<dbReference type="AlphaFoldDB" id="A0A9Q3P9B5"/>
<dbReference type="EMBL" id="AVOT02057241">
    <property type="protein sequence ID" value="MBW0551391.1"/>
    <property type="molecule type" value="Genomic_DNA"/>
</dbReference>
<organism evidence="2 3">
    <name type="scientific">Austropuccinia psidii MF-1</name>
    <dbReference type="NCBI Taxonomy" id="1389203"/>
    <lineage>
        <taxon>Eukaryota</taxon>
        <taxon>Fungi</taxon>
        <taxon>Dikarya</taxon>
        <taxon>Basidiomycota</taxon>
        <taxon>Pucciniomycotina</taxon>
        <taxon>Pucciniomycetes</taxon>
        <taxon>Pucciniales</taxon>
        <taxon>Sphaerophragmiaceae</taxon>
        <taxon>Austropuccinia</taxon>
    </lineage>
</organism>
<feature type="compositionally biased region" description="Basic and acidic residues" evidence="1">
    <location>
        <begin position="63"/>
        <end position="93"/>
    </location>
</feature>
<dbReference type="Proteomes" id="UP000765509">
    <property type="component" value="Unassembled WGS sequence"/>
</dbReference>
<evidence type="ECO:0000313" key="2">
    <source>
        <dbReference type="EMBL" id="MBW0551391.1"/>
    </source>
</evidence>
<evidence type="ECO:0000256" key="1">
    <source>
        <dbReference type="SAM" id="MobiDB-lite"/>
    </source>
</evidence>
<gene>
    <name evidence="2" type="ORF">O181_091106</name>
</gene>
<name>A0A9Q3P9B5_9BASI</name>
<keyword evidence="3" id="KW-1185">Reference proteome</keyword>
<comment type="caution">
    <text evidence="2">The sequence shown here is derived from an EMBL/GenBank/DDBJ whole genome shotgun (WGS) entry which is preliminary data.</text>
</comment>
<protein>
    <submittedName>
        <fullName evidence="2">Uncharacterized protein</fullName>
    </submittedName>
</protein>
<feature type="region of interest" description="Disordered" evidence="1">
    <location>
        <begin position="59"/>
        <end position="141"/>
    </location>
</feature>
<evidence type="ECO:0000313" key="3">
    <source>
        <dbReference type="Proteomes" id="UP000765509"/>
    </source>
</evidence>